<proteinExistence type="predicted"/>
<organism evidence="2 3">
    <name type="scientific">Kibdelosporangium aridum</name>
    <dbReference type="NCBI Taxonomy" id="2030"/>
    <lineage>
        <taxon>Bacteria</taxon>
        <taxon>Bacillati</taxon>
        <taxon>Actinomycetota</taxon>
        <taxon>Actinomycetes</taxon>
        <taxon>Pseudonocardiales</taxon>
        <taxon>Pseudonocardiaceae</taxon>
        <taxon>Kibdelosporangium</taxon>
    </lineage>
</organism>
<reference evidence="2 3" key="1">
    <citation type="submission" date="2018-05" db="EMBL/GenBank/DDBJ databases">
        <title>Evolution of GPA BGCs.</title>
        <authorList>
            <person name="Waglechner N."/>
            <person name="Wright G.D."/>
        </authorList>
    </citation>
    <scope>NUCLEOTIDE SEQUENCE [LARGE SCALE GENOMIC DNA]</scope>
    <source>
        <strain evidence="2 3">A82846</strain>
    </source>
</reference>
<dbReference type="OrthoDB" id="3821431at2"/>
<dbReference type="SUPFAM" id="SSF46785">
    <property type="entry name" value="Winged helix' DNA-binding domain"/>
    <property type="match status" value="1"/>
</dbReference>
<dbReference type="InterPro" id="IPR036388">
    <property type="entry name" value="WH-like_DNA-bd_sf"/>
</dbReference>
<gene>
    <name evidence="2" type="ORF">DMH04_37180</name>
</gene>
<evidence type="ECO:0000259" key="1">
    <source>
        <dbReference type="PROSITE" id="PS50995"/>
    </source>
</evidence>
<dbReference type="InterPro" id="IPR000835">
    <property type="entry name" value="HTH_MarR-typ"/>
</dbReference>
<accession>A0A428YYZ4</accession>
<dbReference type="GO" id="GO:0003700">
    <property type="term" value="F:DNA-binding transcription factor activity"/>
    <property type="evidence" value="ECO:0007669"/>
    <property type="project" value="InterPro"/>
</dbReference>
<dbReference type="Proteomes" id="UP000287547">
    <property type="component" value="Unassembled WGS sequence"/>
</dbReference>
<protein>
    <submittedName>
        <fullName evidence="2">MarR family transcriptional regulator</fullName>
    </submittedName>
</protein>
<feature type="domain" description="HTH marR-type" evidence="1">
    <location>
        <begin position="1"/>
        <end position="143"/>
    </location>
</feature>
<comment type="caution">
    <text evidence="2">The sequence shown here is derived from an EMBL/GenBank/DDBJ whole genome shotgun (WGS) entry which is preliminary data.</text>
</comment>
<dbReference type="AlphaFoldDB" id="A0A428YYZ4"/>
<dbReference type="Gene3D" id="1.10.10.10">
    <property type="entry name" value="Winged helix-like DNA-binding domain superfamily/Winged helix DNA-binding domain"/>
    <property type="match status" value="1"/>
</dbReference>
<dbReference type="PROSITE" id="PS50995">
    <property type="entry name" value="HTH_MARR_2"/>
    <property type="match status" value="1"/>
</dbReference>
<dbReference type="EMBL" id="QHKI01000045">
    <property type="protein sequence ID" value="RSM75943.1"/>
    <property type="molecule type" value="Genomic_DNA"/>
</dbReference>
<evidence type="ECO:0000313" key="3">
    <source>
        <dbReference type="Proteomes" id="UP000287547"/>
    </source>
</evidence>
<dbReference type="GO" id="GO:0006950">
    <property type="term" value="P:response to stress"/>
    <property type="evidence" value="ECO:0007669"/>
    <property type="project" value="TreeGrafter"/>
</dbReference>
<dbReference type="PANTHER" id="PTHR33164">
    <property type="entry name" value="TRANSCRIPTIONAL REGULATOR, MARR FAMILY"/>
    <property type="match status" value="1"/>
</dbReference>
<dbReference type="PANTHER" id="PTHR33164:SF99">
    <property type="entry name" value="MARR FAMILY REGULATORY PROTEIN"/>
    <property type="match status" value="1"/>
</dbReference>
<name>A0A428YYZ4_KIBAR</name>
<evidence type="ECO:0000313" key="2">
    <source>
        <dbReference type="EMBL" id="RSM75943.1"/>
    </source>
</evidence>
<dbReference type="SMART" id="SM00347">
    <property type="entry name" value="HTH_MARR"/>
    <property type="match status" value="1"/>
</dbReference>
<sequence>MALDDRELAAWHDFLHITAIINRRIEQQLKQDAGLTHPQYEVLSRLSDAPEGSLRMTELAQAAVTSKSGLTYQVTQLEKAGFVARRHSPGDDRGVVAYLTDKGWAKLRAAAPGHARLVRDLFREGLTDKEFSGLATAMAAMRRHLGD</sequence>
<dbReference type="Pfam" id="PF01047">
    <property type="entry name" value="MarR"/>
    <property type="match status" value="1"/>
</dbReference>
<dbReference type="InterPro" id="IPR036390">
    <property type="entry name" value="WH_DNA-bd_sf"/>
</dbReference>
<dbReference type="RefSeq" id="WP_037271862.1">
    <property type="nucleotide sequence ID" value="NZ_QHKI01000045.1"/>
</dbReference>
<dbReference type="InterPro" id="IPR039422">
    <property type="entry name" value="MarR/SlyA-like"/>
</dbReference>